<feature type="domain" description="Pterin-binding" evidence="2">
    <location>
        <begin position="101"/>
        <end position="157"/>
    </location>
</feature>
<name>A0ABQ4BU17_9ACTN</name>
<evidence type="ECO:0000313" key="3">
    <source>
        <dbReference type="EMBL" id="GIF54021.1"/>
    </source>
</evidence>
<keyword evidence="1" id="KW-0812">Transmembrane</keyword>
<proteinExistence type="predicted"/>
<protein>
    <recommendedName>
        <fullName evidence="2">Pterin-binding domain-containing protein</fullName>
    </recommendedName>
</protein>
<dbReference type="PROSITE" id="PS50972">
    <property type="entry name" value="PTERIN_BINDING"/>
    <property type="match status" value="1"/>
</dbReference>
<evidence type="ECO:0000259" key="2">
    <source>
        <dbReference type="PROSITE" id="PS50972"/>
    </source>
</evidence>
<evidence type="ECO:0000313" key="4">
    <source>
        <dbReference type="Proteomes" id="UP000624325"/>
    </source>
</evidence>
<reference evidence="3 4" key="1">
    <citation type="submission" date="2021-01" db="EMBL/GenBank/DDBJ databases">
        <title>Whole genome shotgun sequence of Asanoa iriomotensis NBRC 100142.</title>
        <authorList>
            <person name="Komaki H."/>
            <person name="Tamura T."/>
        </authorList>
    </citation>
    <scope>NUCLEOTIDE SEQUENCE [LARGE SCALE GENOMIC DNA]</scope>
    <source>
        <strain evidence="3 4">NBRC 100142</strain>
    </source>
</reference>
<sequence>MYASGFSSRTLLENPAASWIGGHSTWFWPIAAAALTLLGVLSLLWLVAILRPARKTGDISIDGSARTTLGSAALRDALTNEIQGYRGVQNAKVRVYGEPTEPKIGVRVNLTQDARVAEVRDRIERQALAHAREALDAPEIPVILDLGVSGKTGPRVE</sequence>
<gene>
    <name evidence="3" type="ORF">Air01nite_01160</name>
</gene>
<comment type="caution">
    <text evidence="3">The sequence shown here is derived from an EMBL/GenBank/DDBJ whole genome shotgun (WGS) entry which is preliminary data.</text>
</comment>
<feature type="transmembrane region" description="Helical" evidence="1">
    <location>
        <begin position="26"/>
        <end position="50"/>
    </location>
</feature>
<organism evidence="3 4">
    <name type="scientific">Asanoa iriomotensis</name>
    <dbReference type="NCBI Taxonomy" id="234613"/>
    <lineage>
        <taxon>Bacteria</taxon>
        <taxon>Bacillati</taxon>
        <taxon>Actinomycetota</taxon>
        <taxon>Actinomycetes</taxon>
        <taxon>Micromonosporales</taxon>
        <taxon>Micromonosporaceae</taxon>
        <taxon>Asanoa</taxon>
    </lineage>
</organism>
<dbReference type="Proteomes" id="UP000624325">
    <property type="component" value="Unassembled WGS sequence"/>
</dbReference>
<keyword evidence="1" id="KW-1133">Transmembrane helix</keyword>
<accession>A0ABQ4BU17</accession>
<keyword evidence="1" id="KW-0472">Membrane</keyword>
<keyword evidence="4" id="KW-1185">Reference proteome</keyword>
<dbReference type="EMBL" id="BONC01000001">
    <property type="protein sequence ID" value="GIF54021.1"/>
    <property type="molecule type" value="Genomic_DNA"/>
</dbReference>
<evidence type="ECO:0000256" key="1">
    <source>
        <dbReference type="SAM" id="Phobius"/>
    </source>
</evidence>
<dbReference type="InterPro" id="IPR000489">
    <property type="entry name" value="Pterin-binding_dom"/>
</dbReference>